<evidence type="ECO:0000313" key="2">
    <source>
        <dbReference type="EMBL" id="AXG82864.1"/>
    </source>
</evidence>
<dbReference type="OrthoDB" id="4337469at2"/>
<keyword evidence="3" id="KW-1185">Reference proteome</keyword>
<feature type="transmembrane region" description="Helical" evidence="1">
    <location>
        <begin position="118"/>
        <end position="138"/>
    </location>
</feature>
<keyword evidence="1" id="KW-0472">Membrane</keyword>
<accession>A0A345I1P0</accession>
<dbReference type="KEGG" id="spad:DVK44_24090"/>
<keyword evidence="1" id="KW-1133">Transmembrane helix</keyword>
<sequence>MRAGLVGPVLYARSRALTAALATLIGTALVAAWAAHWLQEQPRFDHTARIVVVTLAPLFAASTIGAGLYTWSDELDRTAVRRWWPLRTAQPAVLTAFAAVLLALAVPGHPEAYGAPAMVRNLLGTTGLALAAAALLGARLSWLPVLVYTGAAFLSAPSQPSYPSHSPQESGSAATVAAWLVEPGPSALAWVVAAALYAGGAALHSGRGARRAERL</sequence>
<keyword evidence="1" id="KW-0812">Transmembrane</keyword>
<evidence type="ECO:0000313" key="3">
    <source>
        <dbReference type="Proteomes" id="UP000253868"/>
    </source>
</evidence>
<reference evidence="3" key="1">
    <citation type="submission" date="2018-07" db="EMBL/GenBank/DDBJ databases">
        <authorList>
            <person name="Zhao J."/>
        </authorList>
    </citation>
    <scope>NUCLEOTIDE SEQUENCE [LARGE SCALE GENOMIC DNA]</scope>
    <source>
        <strain evidence="3">GSSD-12</strain>
    </source>
</reference>
<feature type="transmembrane region" description="Helical" evidence="1">
    <location>
        <begin position="89"/>
        <end position="106"/>
    </location>
</feature>
<protein>
    <submittedName>
        <fullName evidence="2">Uncharacterized protein</fullName>
    </submittedName>
</protein>
<organism evidence="2 3">
    <name type="scientific">Streptomyces paludis</name>
    <dbReference type="NCBI Taxonomy" id="2282738"/>
    <lineage>
        <taxon>Bacteria</taxon>
        <taxon>Bacillati</taxon>
        <taxon>Actinomycetota</taxon>
        <taxon>Actinomycetes</taxon>
        <taxon>Kitasatosporales</taxon>
        <taxon>Streptomycetaceae</taxon>
        <taxon>Streptomyces</taxon>
    </lineage>
</organism>
<name>A0A345I1P0_9ACTN</name>
<dbReference type="EMBL" id="CP031194">
    <property type="protein sequence ID" value="AXG82864.1"/>
    <property type="molecule type" value="Genomic_DNA"/>
</dbReference>
<evidence type="ECO:0000256" key="1">
    <source>
        <dbReference type="SAM" id="Phobius"/>
    </source>
</evidence>
<dbReference type="Proteomes" id="UP000253868">
    <property type="component" value="Chromosome"/>
</dbReference>
<feature type="transmembrane region" description="Helical" evidence="1">
    <location>
        <begin position="187"/>
        <end position="206"/>
    </location>
</feature>
<feature type="transmembrane region" description="Helical" evidence="1">
    <location>
        <begin position="50"/>
        <end position="69"/>
    </location>
</feature>
<gene>
    <name evidence="2" type="ORF">DVK44_24090</name>
</gene>
<dbReference type="AlphaFoldDB" id="A0A345I1P0"/>
<proteinExistence type="predicted"/>
<feature type="transmembrane region" description="Helical" evidence="1">
    <location>
        <begin position="16"/>
        <end position="38"/>
    </location>
</feature>